<reference evidence="5 6" key="1">
    <citation type="journal article" date="2015" name="Microbes Environ.">
        <title>Distribution and evolution of nitrogen fixation genes in the phylum bacteroidetes.</title>
        <authorList>
            <person name="Inoue J."/>
            <person name="Oshima K."/>
            <person name="Suda W."/>
            <person name="Sakamoto M."/>
            <person name="Iino T."/>
            <person name="Noda S."/>
            <person name="Hongoh Y."/>
            <person name="Hattori M."/>
            <person name="Ohkuma M."/>
        </authorList>
    </citation>
    <scope>NUCLEOTIDE SEQUENCE [LARGE SCALE GENOMIC DNA]</scope>
    <source>
        <strain evidence="5">JCM 15548</strain>
    </source>
</reference>
<dbReference type="Pfam" id="PF12833">
    <property type="entry name" value="HTH_18"/>
    <property type="match status" value="1"/>
</dbReference>
<feature type="domain" description="HTH araC/xylS-type" evidence="4">
    <location>
        <begin position="44"/>
        <end position="144"/>
    </location>
</feature>
<dbReference type="Gene3D" id="1.10.10.60">
    <property type="entry name" value="Homeodomain-like"/>
    <property type="match status" value="1"/>
</dbReference>
<accession>A0A0E9LYT1</accession>
<dbReference type="AlphaFoldDB" id="A0A0E9LYT1"/>
<evidence type="ECO:0000256" key="3">
    <source>
        <dbReference type="ARBA" id="ARBA00023163"/>
    </source>
</evidence>
<dbReference type="SUPFAM" id="SSF46689">
    <property type="entry name" value="Homeodomain-like"/>
    <property type="match status" value="1"/>
</dbReference>
<comment type="caution">
    <text evidence="5">The sequence shown here is derived from an EMBL/GenBank/DDBJ whole genome shotgun (WGS) entry which is preliminary data.</text>
</comment>
<keyword evidence="3" id="KW-0804">Transcription</keyword>
<dbReference type="EMBL" id="BAZW01000022">
    <property type="protein sequence ID" value="GAO30394.1"/>
    <property type="molecule type" value="Genomic_DNA"/>
</dbReference>
<organism evidence="5 6">
    <name type="scientific">Geofilum rubicundum JCM 15548</name>
    <dbReference type="NCBI Taxonomy" id="1236989"/>
    <lineage>
        <taxon>Bacteria</taxon>
        <taxon>Pseudomonadati</taxon>
        <taxon>Bacteroidota</taxon>
        <taxon>Bacteroidia</taxon>
        <taxon>Marinilabiliales</taxon>
        <taxon>Marinilabiliaceae</taxon>
        <taxon>Geofilum</taxon>
    </lineage>
</organism>
<dbReference type="SMART" id="SM00342">
    <property type="entry name" value="HTH_ARAC"/>
    <property type="match status" value="1"/>
</dbReference>
<dbReference type="STRING" id="1236989.JCM15548_12659"/>
<evidence type="ECO:0000259" key="4">
    <source>
        <dbReference type="PROSITE" id="PS01124"/>
    </source>
</evidence>
<dbReference type="InterPro" id="IPR018060">
    <property type="entry name" value="HTH_AraC"/>
</dbReference>
<proteinExistence type="predicted"/>
<keyword evidence="1" id="KW-0805">Transcription regulation</keyword>
<dbReference type="Proteomes" id="UP000032900">
    <property type="component" value="Unassembled WGS sequence"/>
</dbReference>
<evidence type="ECO:0000256" key="2">
    <source>
        <dbReference type="ARBA" id="ARBA00023125"/>
    </source>
</evidence>
<sequence length="144" mass="16877">MGQIVTALPKDKIKKMQELKMALLELGFEMLEERQRQIVEQIKGWIFYWIKNSVAEKEKLNLSTFLALKLGRDYSLLSMVFSELEGTTIEKFLIHQRIERAKMLILYDELNFAEISYELGYSSPSHFSNQFKLHTASRPINLSE</sequence>
<protein>
    <submittedName>
        <fullName evidence="5">Transcriptional regulator, AraC family</fullName>
    </submittedName>
</protein>
<dbReference type="PANTHER" id="PTHR43280:SF2">
    <property type="entry name" value="HTH-TYPE TRANSCRIPTIONAL REGULATOR EXSA"/>
    <property type="match status" value="1"/>
</dbReference>
<dbReference type="InterPro" id="IPR009057">
    <property type="entry name" value="Homeodomain-like_sf"/>
</dbReference>
<evidence type="ECO:0000313" key="6">
    <source>
        <dbReference type="Proteomes" id="UP000032900"/>
    </source>
</evidence>
<name>A0A0E9LYT1_9BACT</name>
<dbReference type="PROSITE" id="PS01124">
    <property type="entry name" value="HTH_ARAC_FAMILY_2"/>
    <property type="match status" value="1"/>
</dbReference>
<dbReference type="GO" id="GO:0003700">
    <property type="term" value="F:DNA-binding transcription factor activity"/>
    <property type="evidence" value="ECO:0007669"/>
    <property type="project" value="InterPro"/>
</dbReference>
<evidence type="ECO:0000313" key="5">
    <source>
        <dbReference type="EMBL" id="GAO30394.1"/>
    </source>
</evidence>
<evidence type="ECO:0000256" key="1">
    <source>
        <dbReference type="ARBA" id="ARBA00023015"/>
    </source>
</evidence>
<keyword evidence="6" id="KW-1185">Reference proteome</keyword>
<dbReference type="GO" id="GO:0043565">
    <property type="term" value="F:sequence-specific DNA binding"/>
    <property type="evidence" value="ECO:0007669"/>
    <property type="project" value="InterPro"/>
</dbReference>
<dbReference type="PANTHER" id="PTHR43280">
    <property type="entry name" value="ARAC-FAMILY TRANSCRIPTIONAL REGULATOR"/>
    <property type="match status" value="1"/>
</dbReference>
<keyword evidence="2" id="KW-0238">DNA-binding</keyword>
<gene>
    <name evidence="5" type="ORF">JCM15548_12659</name>
</gene>